<keyword evidence="1" id="KW-0449">Lipoprotein</keyword>
<keyword evidence="2" id="KW-1185">Reference proteome</keyword>
<dbReference type="Pfam" id="PF03640">
    <property type="entry name" value="Lipoprotein_15"/>
    <property type="match status" value="2"/>
</dbReference>
<reference evidence="1 2" key="1">
    <citation type="submission" date="2016-10" db="EMBL/GenBank/DDBJ databases">
        <authorList>
            <person name="de Groot N.N."/>
        </authorList>
    </citation>
    <scope>NUCLEOTIDE SEQUENCE [LARGE SCALE GENOMIC DNA]</scope>
    <source>
        <strain evidence="1 2">CGMCC 4.2022</strain>
    </source>
</reference>
<accession>A0A1H0NSH8</accession>
<proteinExistence type="predicted"/>
<sequence length="180" mass="17717">MKRTAKAATWPLAALLLAAAATGCSSDGKTSSAATTTASAAASSAASSPASAAPAASVGAASVSTKSAGSLGTILVDSKGRTLYLFQADQKNKSNCSGACLAAWPPLVTKGAAKATGSAKSSMLATTTRAGGVTQVTYNGHPLYYYVGDTKTGSTNGQGLNQFGALWYVVDPAGKAITKS</sequence>
<evidence type="ECO:0000313" key="1">
    <source>
        <dbReference type="EMBL" id="SDO95415.1"/>
    </source>
</evidence>
<gene>
    <name evidence="1" type="ORF">SAMN05216259_114166</name>
</gene>
<protein>
    <submittedName>
        <fullName evidence="1">Predicted lipoprotein with conserved Yx(FWY)xxD motif</fullName>
    </submittedName>
</protein>
<dbReference type="InterPro" id="IPR005297">
    <property type="entry name" value="Lipoprotein_repeat"/>
</dbReference>
<dbReference type="RefSeq" id="WP_093787383.1">
    <property type="nucleotide sequence ID" value="NZ_FNIE01000014.1"/>
</dbReference>
<evidence type="ECO:0000313" key="2">
    <source>
        <dbReference type="Proteomes" id="UP000199341"/>
    </source>
</evidence>
<dbReference type="GO" id="GO:0043448">
    <property type="term" value="P:alkane catabolic process"/>
    <property type="evidence" value="ECO:0007669"/>
    <property type="project" value="TreeGrafter"/>
</dbReference>
<dbReference type="PANTHER" id="PTHR39335">
    <property type="entry name" value="BLL4220 PROTEIN"/>
    <property type="match status" value="1"/>
</dbReference>
<dbReference type="OrthoDB" id="597632at2"/>
<dbReference type="PROSITE" id="PS51257">
    <property type="entry name" value="PROKAR_LIPOPROTEIN"/>
    <property type="match status" value="1"/>
</dbReference>
<dbReference type="EMBL" id="FNIE01000014">
    <property type="protein sequence ID" value="SDO95415.1"/>
    <property type="molecule type" value="Genomic_DNA"/>
</dbReference>
<name>A0A1H0NSH8_9ACTN</name>
<dbReference type="Proteomes" id="UP000199341">
    <property type="component" value="Unassembled WGS sequence"/>
</dbReference>
<dbReference type="PANTHER" id="PTHR39335:SF1">
    <property type="entry name" value="BLL4220 PROTEIN"/>
    <property type="match status" value="1"/>
</dbReference>
<dbReference type="AlphaFoldDB" id="A0A1H0NSH8"/>
<organism evidence="1 2">
    <name type="scientific">Actinacidiphila guanduensis</name>
    <dbReference type="NCBI Taxonomy" id="310781"/>
    <lineage>
        <taxon>Bacteria</taxon>
        <taxon>Bacillati</taxon>
        <taxon>Actinomycetota</taxon>
        <taxon>Actinomycetes</taxon>
        <taxon>Kitasatosporales</taxon>
        <taxon>Streptomycetaceae</taxon>
        <taxon>Actinacidiphila</taxon>
    </lineage>
</organism>